<organism evidence="6 7">
    <name type="scientific">Gigaspora rosea</name>
    <dbReference type="NCBI Taxonomy" id="44941"/>
    <lineage>
        <taxon>Eukaryota</taxon>
        <taxon>Fungi</taxon>
        <taxon>Fungi incertae sedis</taxon>
        <taxon>Mucoromycota</taxon>
        <taxon>Glomeromycotina</taxon>
        <taxon>Glomeromycetes</taxon>
        <taxon>Diversisporales</taxon>
        <taxon>Gigasporaceae</taxon>
        <taxon>Gigaspora</taxon>
    </lineage>
</organism>
<dbReference type="InterPro" id="IPR000719">
    <property type="entry name" value="Prot_kinase_dom"/>
</dbReference>
<keyword evidence="3 6" id="KW-0418">Kinase</keyword>
<sequence>MANELKDFINNFIEEEINNINNEGNEIIQKYEYGSFSNFSIINASPYGNVYTTTWENSTVVLKSITIDTSIINSEIVCEIKNNIKSTEIIPFETTINNKPIITKFFSELNAHPSLVDIYKHKHPNIIQFYGVTSDPLKNQYYLILQYAADGNLRDYLRMNFKKLEWTDKLRYAHEITNGLSFLHDNRIIHKNLHSKNILVHNQRMLIADFGLSKHMNEATMFKASEMLEYLDPQCFLDIRYKCYKKSDIYSLGVIFLEISSGRKPYYSFENRVAMIIHVANGGRETPVENTPKNFCNLYQRCWDQDPEKRPEIKIVLEELKNMRIDDQKAFHEKWIESKVIEGKINEHNIDEFEDYKFISDGAFSKVYRARYKSTKNICALKFIEKNNHTNKELVNELDYMLSIESHENIIKFHGITYEIDRWDPNIIEYVLILEYADNGTLRDYLQKNSTNIEWELKVQFAIQLVEAVKWLHVHNIVHGDLHPNNILIHQEILKLADFGLSRRVIESSMSQTTSGVIPYIDPQCFITERSQNGNFRRYRKNKKSDIYSIGVTLWEISTEKQPFKNEDPASLPTRIRDGLREKSIPDTPLGYVRIYKQCWQTLQDDRPSIEEVAMMFEGFIVQNITENDNFDIFDSSRFEEFLTNALGNINFNSELDATAFGQDEMTLFVYNLYSTFSNLFNEGKSVRDIIINYISQSNKSNEEVFQWLLANSTHPRNICLLGLFYRWNIGTDENSIGILNLFVDAANKGDHNAQYFAGRCYAEGLGGTDKDKRRAIEWYTRAAENKCAAAEHMLGEYFYKLRKYDRAFYYLKRATENGNYKAMFNVGICYEYGFGVEKDEKKAFEYFKKSAEMGHPNSMYYVGEFYRQGIIVEKNIDIAFDWYLKLAITEQDTSTKKLEFFHWIPYDKFEIIEEIDKGAFSTVFKAKYLNRNGSYKIVAIKIVKDSNKNQEAFLNELKAYHSLSQYLGISRDEKTNDYILVLNYAKYGSLSKNLSNIFKFEWKIKLKILHDIVSNLYHIHSKGYLHRDLHPGNILLKENYEAYITDLGLSKPLDEKEQEGRIHGVLPYVAPELLQKKSYTEASDIYSFGIIMVEMTTGKRSFNDYKFDNHLAEKRPNIIEIITKLDEWLKISKGKQFLERIIKNNSENRIKKKQFLASDEISKNSFIISENLNNTYTSKPYNISEICTRLSKIYGTKPVSDIVIPFDI</sequence>
<dbReference type="STRING" id="44941.A0A397W613"/>
<dbReference type="AlphaFoldDB" id="A0A397W613"/>
<proteinExistence type="predicted"/>
<dbReference type="Gene3D" id="1.10.510.10">
    <property type="entry name" value="Transferase(Phosphotransferase) domain 1"/>
    <property type="match status" value="3"/>
</dbReference>
<dbReference type="Proteomes" id="UP000266673">
    <property type="component" value="Unassembled WGS sequence"/>
</dbReference>
<evidence type="ECO:0000313" key="6">
    <source>
        <dbReference type="EMBL" id="RIB29708.1"/>
    </source>
</evidence>
<dbReference type="Pfam" id="PF08238">
    <property type="entry name" value="Sel1"/>
    <property type="match status" value="4"/>
</dbReference>
<feature type="domain" description="Protein kinase" evidence="5">
    <location>
        <begin position="910"/>
        <end position="1168"/>
    </location>
</feature>
<feature type="domain" description="Protein kinase" evidence="5">
    <location>
        <begin position="353"/>
        <end position="621"/>
    </location>
</feature>
<protein>
    <submittedName>
        <fullName evidence="6">Kinase-like domain-containing protein</fullName>
    </submittedName>
</protein>
<evidence type="ECO:0000256" key="3">
    <source>
        <dbReference type="ARBA" id="ARBA00022777"/>
    </source>
</evidence>
<dbReference type="InterPro" id="IPR011990">
    <property type="entry name" value="TPR-like_helical_dom_sf"/>
</dbReference>
<evidence type="ECO:0000256" key="2">
    <source>
        <dbReference type="ARBA" id="ARBA00022741"/>
    </source>
</evidence>
<dbReference type="PROSITE" id="PS50011">
    <property type="entry name" value="PROTEIN_KINASE_DOM"/>
    <property type="match status" value="3"/>
</dbReference>
<dbReference type="InterPro" id="IPR011009">
    <property type="entry name" value="Kinase-like_dom_sf"/>
</dbReference>
<keyword evidence="7" id="KW-1185">Reference proteome</keyword>
<comment type="caution">
    <text evidence="6">The sequence shown here is derived from an EMBL/GenBank/DDBJ whole genome shotgun (WGS) entry which is preliminary data.</text>
</comment>
<dbReference type="OrthoDB" id="333527at2759"/>
<dbReference type="Gene3D" id="1.25.40.10">
    <property type="entry name" value="Tetratricopeptide repeat domain"/>
    <property type="match status" value="2"/>
</dbReference>
<dbReference type="Pfam" id="PF00069">
    <property type="entry name" value="Pkinase"/>
    <property type="match status" value="1"/>
</dbReference>
<dbReference type="InterPro" id="IPR006597">
    <property type="entry name" value="Sel1-like"/>
</dbReference>
<dbReference type="PANTHER" id="PTHR44329:SF288">
    <property type="entry name" value="MITOGEN-ACTIVATED PROTEIN KINASE KINASE KINASE 20"/>
    <property type="match status" value="1"/>
</dbReference>
<gene>
    <name evidence="6" type="ORF">C2G38_996569</name>
</gene>
<dbReference type="Pfam" id="PF07714">
    <property type="entry name" value="PK_Tyr_Ser-Thr"/>
    <property type="match status" value="2"/>
</dbReference>
<dbReference type="PANTHER" id="PTHR44329">
    <property type="entry name" value="SERINE/THREONINE-PROTEIN KINASE TNNI3K-RELATED"/>
    <property type="match status" value="1"/>
</dbReference>
<feature type="domain" description="Protein kinase" evidence="5">
    <location>
        <begin position="36"/>
        <end position="325"/>
    </location>
</feature>
<evidence type="ECO:0000256" key="4">
    <source>
        <dbReference type="ARBA" id="ARBA00022840"/>
    </source>
</evidence>
<dbReference type="SUPFAM" id="SSF81901">
    <property type="entry name" value="HCP-like"/>
    <property type="match status" value="1"/>
</dbReference>
<dbReference type="GO" id="GO:0005524">
    <property type="term" value="F:ATP binding"/>
    <property type="evidence" value="ECO:0007669"/>
    <property type="project" value="UniProtKB-KW"/>
</dbReference>
<keyword evidence="1" id="KW-0808">Transferase</keyword>
<reference evidence="6 7" key="1">
    <citation type="submission" date="2018-06" db="EMBL/GenBank/DDBJ databases">
        <title>Comparative genomics reveals the genomic features of Rhizophagus irregularis, R. cerebriforme, R. diaphanum and Gigaspora rosea, and their symbiotic lifestyle signature.</title>
        <authorList>
            <person name="Morin E."/>
            <person name="San Clemente H."/>
            <person name="Chen E.C.H."/>
            <person name="De La Providencia I."/>
            <person name="Hainaut M."/>
            <person name="Kuo A."/>
            <person name="Kohler A."/>
            <person name="Murat C."/>
            <person name="Tang N."/>
            <person name="Roy S."/>
            <person name="Loubradou J."/>
            <person name="Henrissat B."/>
            <person name="Grigoriev I.V."/>
            <person name="Corradi N."/>
            <person name="Roux C."/>
            <person name="Martin F.M."/>
        </authorList>
    </citation>
    <scope>NUCLEOTIDE SEQUENCE [LARGE SCALE GENOMIC DNA]</scope>
    <source>
        <strain evidence="6 7">DAOM 194757</strain>
    </source>
</reference>
<dbReference type="SMART" id="SM00671">
    <property type="entry name" value="SEL1"/>
    <property type="match status" value="4"/>
</dbReference>
<keyword evidence="2" id="KW-0547">Nucleotide-binding</keyword>
<dbReference type="PRINTS" id="PR00109">
    <property type="entry name" value="TYRKINASE"/>
</dbReference>
<evidence type="ECO:0000259" key="5">
    <source>
        <dbReference type="PROSITE" id="PS50011"/>
    </source>
</evidence>
<dbReference type="GO" id="GO:0004674">
    <property type="term" value="F:protein serine/threonine kinase activity"/>
    <property type="evidence" value="ECO:0007669"/>
    <property type="project" value="TreeGrafter"/>
</dbReference>
<dbReference type="SUPFAM" id="SSF56112">
    <property type="entry name" value="Protein kinase-like (PK-like)"/>
    <property type="match status" value="3"/>
</dbReference>
<accession>A0A397W613</accession>
<keyword evidence="4" id="KW-0067">ATP-binding</keyword>
<evidence type="ECO:0000256" key="1">
    <source>
        <dbReference type="ARBA" id="ARBA00022679"/>
    </source>
</evidence>
<dbReference type="InterPro" id="IPR051681">
    <property type="entry name" value="Ser/Thr_Kinases-Pseudokinases"/>
</dbReference>
<dbReference type="CDD" id="cd00180">
    <property type="entry name" value="PKc"/>
    <property type="match status" value="1"/>
</dbReference>
<dbReference type="EMBL" id="QKWP01000031">
    <property type="protein sequence ID" value="RIB29708.1"/>
    <property type="molecule type" value="Genomic_DNA"/>
</dbReference>
<evidence type="ECO:0000313" key="7">
    <source>
        <dbReference type="Proteomes" id="UP000266673"/>
    </source>
</evidence>
<dbReference type="InterPro" id="IPR001245">
    <property type="entry name" value="Ser-Thr/Tyr_kinase_cat_dom"/>
</dbReference>
<name>A0A397W613_9GLOM</name>